<dbReference type="GO" id="GO:0005634">
    <property type="term" value="C:nucleus"/>
    <property type="evidence" value="ECO:0007669"/>
    <property type="project" value="UniProtKB-SubCell"/>
</dbReference>
<evidence type="ECO:0000256" key="4">
    <source>
        <dbReference type="SAM" id="MobiDB-lite"/>
    </source>
</evidence>
<evidence type="ECO:0000313" key="6">
    <source>
        <dbReference type="Proteomes" id="UP000789595"/>
    </source>
</evidence>
<dbReference type="InterPro" id="IPR003822">
    <property type="entry name" value="PAH"/>
</dbReference>
<protein>
    <recommendedName>
        <fullName evidence="7">Histone deacetylase interacting domain-containing protein</fullName>
    </recommendedName>
</protein>
<dbReference type="AlphaFoldDB" id="A0A8J2X160"/>
<keyword evidence="6" id="KW-1185">Reference proteome</keyword>
<dbReference type="InterPro" id="IPR039774">
    <property type="entry name" value="Sin3-like"/>
</dbReference>
<dbReference type="GO" id="GO:0003714">
    <property type="term" value="F:transcription corepressor activity"/>
    <property type="evidence" value="ECO:0007669"/>
    <property type="project" value="InterPro"/>
</dbReference>
<proteinExistence type="predicted"/>
<evidence type="ECO:0000256" key="3">
    <source>
        <dbReference type="PROSITE-ProRule" id="PRU00810"/>
    </source>
</evidence>
<dbReference type="SUPFAM" id="SSF47762">
    <property type="entry name" value="PAH2 domain"/>
    <property type="match status" value="1"/>
</dbReference>
<comment type="caution">
    <text evidence="5">The sequence shown here is derived from an EMBL/GenBank/DDBJ whole genome shotgun (WGS) entry which is preliminary data.</text>
</comment>
<feature type="region of interest" description="Disordered" evidence="4">
    <location>
        <begin position="119"/>
        <end position="138"/>
    </location>
</feature>
<dbReference type="PANTHER" id="PTHR12346">
    <property type="entry name" value="SIN3B-RELATED"/>
    <property type="match status" value="1"/>
</dbReference>
<feature type="region of interest" description="Disordered" evidence="4">
    <location>
        <begin position="1"/>
        <end position="36"/>
    </location>
</feature>
<keyword evidence="2 3" id="KW-0539">Nucleus</keyword>
<dbReference type="Proteomes" id="UP000789595">
    <property type="component" value="Unassembled WGS sequence"/>
</dbReference>
<comment type="subcellular location">
    <subcellularLocation>
        <location evidence="1 3">Nucleus</location>
    </subcellularLocation>
</comment>
<organism evidence="5 6">
    <name type="scientific">Pelagomonas calceolata</name>
    <dbReference type="NCBI Taxonomy" id="35677"/>
    <lineage>
        <taxon>Eukaryota</taxon>
        <taxon>Sar</taxon>
        <taxon>Stramenopiles</taxon>
        <taxon>Ochrophyta</taxon>
        <taxon>Pelagophyceae</taxon>
        <taxon>Pelagomonadales</taxon>
        <taxon>Pelagomonadaceae</taxon>
        <taxon>Pelagomonas</taxon>
    </lineage>
</organism>
<name>A0A8J2X160_9STRA</name>
<accession>A0A8J2X160</accession>
<sequence length="138" mass="15591">MVTTRRTVHATPPSPEAAFTTPPKAPKRTPDSFDSQEHRNAFAYVMVVKNATSHDTYRAFLEALHTYQKNGREDLAGLVRRVADLFRDHADLLRDFEHFLPFDEEDRDGAAKEALRGAVAAAEESAVGRSGKKKRRRR</sequence>
<evidence type="ECO:0008006" key="7">
    <source>
        <dbReference type="Google" id="ProtNLM"/>
    </source>
</evidence>
<dbReference type="InterPro" id="IPR036600">
    <property type="entry name" value="PAH_sf"/>
</dbReference>
<dbReference type="OrthoDB" id="10265969at2759"/>
<dbReference type="PROSITE" id="PS51477">
    <property type="entry name" value="PAH"/>
    <property type="match status" value="1"/>
</dbReference>
<evidence type="ECO:0000256" key="2">
    <source>
        <dbReference type="ARBA" id="ARBA00023242"/>
    </source>
</evidence>
<feature type="compositionally biased region" description="Low complexity" evidence="4">
    <location>
        <begin position="119"/>
        <end position="129"/>
    </location>
</feature>
<dbReference type="EMBL" id="CAKKNE010000005">
    <property type="protein sequence ID" value="CAH0376642.1"/>
    <property type="molecule type" value="Genomic_DNA"/>
</dbReference>
<reference evidence="5" key="1">
    <citation type="submission" date="2021-11" db="EMBL/GenBank/DDBJ databases">
        <authorList>
            <consortium name="Genoscope - CEA"/>
            <person name="William W."/>
        </authorList>
    </citation>
    <scope>NUCLEOTIDE SEQUENCE</scope>
</reference>
<dbReference type="Pfam" id="PF02671">
    <property type="entry name" value="PAH"/>
    <property type="match status" value="1"/>
</dbReference>
<gene>
    <name evidence="5" type="ORF">PECAL_5P12450</name>
</gene>
<evidence type="ECO:0000313" key="5">
    <source>
        <dbReference type="EMBL" id="CAH0376642.1"/>
    </source>
</evidence>
<dbReference type="Gene3D" id="1.20.1160.11">
    <property type="entry name" value="Paired amphipathic helix"/>
    <property type="match status" value="1"/>
</dbReference>
<evidence type="ECO:0000256" key="1">
    <source>
        <dbReference type="ARBA" id="ARBA00004123"/>
    </source>
</evidence>